<dbReference type="STRING" id="990268.JCM19235_5342"/>
<evidence type="ECO:0000313" key="1">
    <source>
        <dbReference type="EMBL" id="GAL16793.1"/>
    </source>
</evidence>
<evidence type="ECO:0000313" key="2">
    <source>
        <dbReference type="Proteomes" id="UP000029228"/>
    </source>
</evidence>
<dbReference type="EMBL" id="BBMR01000001">
    <property type="protein sequence ID" value="GAL16793.1"/>
    <property type="molecule type" value="Genomic_DNA"/>
</dbReference>
<proteinExistence type="predicted"/>
<dbReference type="Proteomes" id="UP000029228">
    <property type="component" value="Unassembled WGS sequence"/>
</dbReference>
<dbReference type="AlphaFoldDB" id="A0A090RQF3"/>
<protein>
    <submittedName>
        <fullName evidence="1">GALNS arylsulfatase regulator</fullName>
    </submittedName>
</protein>
<comment type="caution">
    <text evidence="1">The sequence shown here is derived from an EMBL/GenBank/DDBJ whole genome shotgun (WGS) entry which is preliminary data.</text>
</comment>
<name>A0A090RQF3_9VIBR</name>
<sequence length="59" mass="6884">MPLCHGGCPKNRTLLNQDSEPMNILCSGYKMFFVYALPRMLRMVDAMKNGYSPKYYQLF</sequence>
<accession>A0A090RQF3</accession>
<dbReference type="InterPro" id="IPR013785">
    <property type="entry name" value="Aldolase_TIM"/>
</dbReference>
<gene>
    <name evidence="1" type="ORF">JCM19235_5342</name>
</gene>
<dbReference type="Gene3D" id="3.20.20.70">
    <property type="entry name" value="Aldolase class I"/>
    <property type="match status" value="1"/>
</dbReference>
<organism evidence="1 2">
    <name type="scientific">Vibrio maritimus</name>
    <dbReference type="NCBI Taxonomy" id="990268"/>
    <lineage>
        <taxon>Bacteria</taxon>
        <taxon>Pseudomonadati</taxon>
        <taxon>Pseudomonadota</taxon>
        <taxon>Gammaproteobacteria</taxon>
        <taxon>Vibrionales</taxon>
        <taxon>Vibrionaceae</taxon>
        <taxon>Vibrio</taxon>
    </lineage>
</organism>
<reference evidence="1 2" key="1">
    <citation type="submission" date="2014-09" db="EMBL/GenBank/DDBJ databases">
        <title>Vibrio maritimus JCM 19235. (C45) whole genome shotgun sequence.</title>
        <authorList>
            <person name="Sawabe T."/>
            <person name="Meirelles P."/>
            <person name="Nakanishi M."/>
            <person name="Sayaka M."/>
            <person name="Hattori M."/>
            <person name="Ohkuma M."/>
        </authorList>
    </citation>
    <scope>NUCLEOTIDE SEQUENCE [LARGE SCALE GENOMIC DNA]</scope>
    <source>
        <strain evidence="2">JCM19235</strain>
    </source>
</reference>
<keyword evidence="2" id="KW-1185">Reference proteome</keyword>